<dbReference type="HOGENOM" id="CLU_001570_5_11_1"/>
<keyword evidence="6" id="KW-0472">Membrane</keyword>
<evidence type="ECO:0000313" key="8">
    <source>
        <dbReference type="Proteomes" id="UP000053617"/>
    </source>
</evidence>
<gene>
    <name evidence="7" type="ORF">Z518_09181</name>
</gene>
<keyword evidence="8" id="KW-1185">Reference proteome</keyword>
<evidence type="ECO:0000256" key="6">
    <source>
        <dbReference type="SAM" id="Phobius"/>
    </source>
</evidence>
<proteinExistence type="inferred from homology"/>
<dbReference type="Gene3D" id="1.10.630.10">
    <property type="entry name" value="Cytochrome P450"/>
    <property type="match status" value="1"/>
</dbReference>
<dbReference type="VEuPathDB" id="FungiDB:Z518_09181"/>
<dbReference type="GO" id="GO:0020037">
    <property type="term" value="F:heme binding"/>
    <property type="evidence" value="ECO:0007669"/>
    <property type="project" value="InterPro"/>
</dbReference>
<organism evidence="7 8">
    <name type="scientific">Rhinocladiella mackenziei CBS 650.93</name>
    <dbReference type="NCBI Taxonomy" id="1442369"/>
    <lineage>
        <taxon>Eukaryota</taxon>
        <taxon>Fungi</taxon>
        <taxon>Dikarya</taxon>
        <taxon>Ascomycota</taxon>
        <taxon>Pezizomycotina</taxon>
        <taxon>Eurotiomycetes</taxon>
        <taxon>Chaetothyriomycetidae</taxon>
        <taxon>Chaetothyriales</taxon>
        <taxon>Herpotrichiellaceae</taxon>
        <taxon>Rhinocladiella</taxon>
    </lineage>
</organism>
<comment type="similarity">
    <text evidence="2">Belongs to the cytochrome P450 family.</text>
</comment>
<dbReference type="SUPFAM" id="SSF48264">
    <property type="entry name" value="Cytochrome P450"/>
    <property type="match status" value="1"/>
</dbReference>
<dbReference type="InterPro" id="IPR050121">
    <property type="entry name" value="Cytochrome_P450_monoxygenase"/>
</dbReference>
<dbReference type="STRING" id="1442369.A0A0D2IY15"/>
<keyword evidence="4 5" id="KW-0408">Iron</keyword>
<dbReference type="PANTHER" id="PTHR24305:SF166">
    <property type="entry name" value="CYTOCHROME P450 12A4, MITOCHONDRIAL-RELATED"/>
    <property type="match status" value="1"/>
</dbReference>
<feature type="transmembrane region" description="Helical" evidence="6">
    <location>
        <begin position="6"/>
        <end position="25"/>
    </location>
</feature>
<keyword evidence="6" id="KW-1133">Transmembrane helix</keyword>
<dbReference type="InterPro" id="IPR002403">
    <property type="entry name" value="Cyt_P450_E_grp-IV"/>
</dbReference>
<keyword evidence="5" id="KW-0349">Heme</keyword>
<dbReference type="FunFam" id="1.10.630.10:FF:000051">
    <property type="entry name" value="Cytochrome P450 monooxygenase (Fum15)"/>
    <property type="match status" value="1"/>
</dbReference>
<accession>A0A0D2IY15</accession>
<dbReference type="Pfam" id="PF00067">
    <property type="entry name" value="p450"/>
    <property type="match status" value="1"/>
</dbReference>
<feature type="transmembrane region" description="Helical" evidence="6">
    <location>
        <begin position="37"/>
        <end position="61"/>
    </location>
</feature>
<dbReference type="GO" id="GO:0016705">
    <property type="term" value="F:oxidoreductase activity, acting on paired donors, with incorporation or reduction of molecular oxygen"/>
    <property type="evidence" value="ECO:0007669"/>
    <property type="project" value="InterPro"/>
</dbReference>
<evidence type="ECO:0000256" key="3">
    <source>
        <dbReference type="ARBA" id="ARBA00022723"/>
    </source>
</evidence>
<dbReference type="GO" id="GO:0004497">
    <property type="term" value="F:monooxygenase activity"/>
    <property type="evidence" value="ECO:0007669"/>
    <property type="project" value="InterPro"/>
</dbReference>
<dbReference type="GO" id="GO:0005506">
    <property type="term" value="F:iron ion binding"/>
    <property type="evidence" value="ECO:0007669"/>
    <property type="project" value="InterPro"/>
</dbReference>
<comment type="cofactor">
    <cofactor evidence="1 5">
        <name>heme</name>
        <dbReference type="ChEBI" id="CHEBI:30413"/>
    </cofactor>
</comment>
<evidence type="ECO:0000256" key="4">
    <source>
        <dbReference type="ARBA" id="ARBA00023004"/>
    </source>
</evidence>
<dbReference type="CDD" id="cd11069">
    <property type="entry name" value="CYP_FUM15-like"/>
    <property type="match status" value="1"/>
</dbReference>
<dbReference type="PANTHER" id="PTHR24305">
    <property type="entry name" value="CYTOCHROME P450"/>
    <property type="match status" value="1"/>
</dbReference>
<reference evidence="7 8" key="1">
    <citation type="submission" date="2015-01" db="EMBL/GenBank/DDBJ databases">
        <title>The Genome Sequence of Rhinocladiella mackenzie CBS 650.93.</title>
        <authorList>
            <consortium name="The Broad Institute Genomics Platform"/>
            <person name="Cuomo C."/>
            <person name="de Hoog S."/>
            <person name="Gorbushina A."/>
            <person name="Stielow B."/>
            <person name="Teixiera M."/>
            <person name="Abouelleil A."/>
            <person name="Chapman S.B."/>
            <person name="Priest M."/>
            <person name="Young S.K."/>
            <person name="Wortman J."/>
            <person name="Nusbaum C."/>
            <person name="Birren B."/>
        </authorList>
    </citation>
    <scope>NUCLEOTIDE SEQUENCE [LARGE SCALE GENOMIC DNA]</scope>
    <source>
        <strain evidence="7 8">CBS 650.93</strain>
    </source>
</reference>
<evidence type="ECO:0000256" key="1">
    <source>
        <dbReference type="ARBA" id="ARBA00001971"/>
    </source>
</evidence>
<dbReference type="PRINTS" id="PR00465">
    <property type="entry name" value="EP450IV"/>
</dbReference>
<feature type="binding site" description="axial binding residue" evidence="5">
    <location>
        <position position="495"/>
    </location>
    <ligand>
        <name>heme</name>
        <dbReference type="ChEBI" id="CHEBI:30413"/>
    </ligand>
    <ligandPart>
        <name>Fe</name>
        <dbReference type="ChEBI" id="CHEBI:18248"/>
    </ligandPart>
</feature>
<dbReference type="InterPro" id="IPR001128">
    <property type="entry name" value="Cyt_P450"/>
</dbReference>
<evidence type="ECO:0000256" key="5">
    <source>
        <dbReference type="PIRSR" id="PIRSR602403-1"/>
    </source>
</evidence>
<dbReference type="GeneID" id="25297252"/>
<evidence type="ECO:0000313" key="7">
    <source>
        <dbReference type="EMBL" id="KIX01455.1"/>
    </source>
</evidence>
<dbReference type="EMBL" id="KN847481">
    <property type="protein sequence ID" value="KIX01455.1"/>
    <property type="molecule type" value="Genomic_DNA"/>
</dbReference>
<keyword evidence="6" id="KW-0812">Transmembrane</keyword>
<evidence type="ECO:0008006" key="9">
    <source>
        <dbReference type="Google" id="ProtNLM"/>
    </source>
</evidence>
<dbReference type="AlphaFoldDB" id="A0A0D2IY15"/>
<protein>
    <recommendedName>
        <fullName evidence="9">Cytochrome P450 monooxygenase</fullName>
    </recommendedName>
</protein>
<dbReference type="RefSeq" id="XP_013268591.1">
    <property type="nucleotide sequence ID" value="XM_013413137.1"/>
</dbReference>
<sequence length="551" mass="61934">MTLSVPTPLILFSSAFVESWLLMSFCSPNWPKHSWTLLLFALTAANFTLWLVYKAGIYPYWISPLRHLPRPKGTIPFIGPGLTVLQKPMGKYHLKLMKEVPNEGTIYFRGIFNLEFLMLTNAKTLADVLVGHPYDFQKPEKGRTYLNRILGMGLVVAEGDVHRHQRRHVLPAFGFRYIKRLYPTFWSKAVALTRSIVNEMNSDCLLANVDKPGTATVDLNQWAMKVTLDAIGIAGLGRDFDSLRNSHDELARSYDEILNPTLEAKVLFTLNMIGGPWASKLLLSADRRLTNATTRLRHLCRNFLHEKRESMKQDEASIDLLSHLIRSNDFSDDELVDQLLTFLAAGHETTSATFSWIAYLLATNPSIQSRLRNEIRSHIPTDFVHKPHFDLATTLEALPLLNGVCNETLRLYPTVPLTARTATRDTTIVDQPIAKGQTVLIVPWAINRSPDHWGPTAEEFRPDRWIDADTGKTNNTGGATTNYSIMTFLHGPRSCIGQGFAKAELRTLTAVLVSAFEMEMARPNERPVPAGVITTKPAGGMHLRLKSVGHW</sequence>
<evidence type="ECO:0000256" key="2">
    <source>
        <dbReference type="ARBA" id="ARBA00010617"/>
    </source>
</evidence>
<name>A0A0D2IY15_9EURO</name>
<dbReference type="OrthoDB" id="1470350at2759"/>
<keyword evidence="3 5" id="KW-0479">Metal-binding</keyword>
<dbReference type="PRINTS" id="PR00385">
    <property type="entry name" value="P450"/>
</dbReference>
<dbReference type="Proteomes" id="UP000053617">
    <property type="component" value="Unassembled WGS sequence"/>
</dbReference>
<dbReference type="InterPro" id="IPR036396">
    <property type="entry name" value="Cyt_P450_sf"/>
</dbReference>